<dbReference type="Proteomes" id="UP000557772">
    <property type="component" value="Unassembled WGS sequence"/>
</dbReference>
<dbReference type="AlphaFoldDB" id="A0A849ADG7"/>
<dbReference type="InterPro" id="IPR051912">
    <property type="entry name" value="Alkylbase_DNA_Glycosylase/TA"/>
</dbReference>
<protein>
    <submittedName>
        <fullName evidence="3">DNA-3-methyladenine glycosylase 2 family protein</fullName>
    </submittedName>
</protein>
<dbReference type="GO" id="GO:0043916">
    <property type="term" value="F:DNA-7-methylguanine glycosylase activity"/>
    <property type="evidence" value="ECO:0007669"/>
    <property type="project" value="TreeGrafter"/>
</dbReference>
<keyword evidence="2" id="KW-0234">DNA repair</keyword>
<name>A0A849ADG7_9MICO</name>
<dbReference type="GO" id="GO:0006307">
    <property type="term" value="P:DNA alkylation repair"/>
    <property type="evidence" value="ECO:0007669"/>
    <property type="project" value="TreeGrafter"/>
</dbReference>
<accession>A0A849ADG7</accession>
<dbReference type="Gene3D" id="1.10.340.30">
    <property type="entry name" value="Hypothetical protein, domain 2"/>
    <property type="match status" value="1"/>
</dbReference>
<evidence type="ECO:0000313" key="4">
    <source>
        <dbReference type="Proteomes" id="UP000557772"/>
    </source>
</evidence>
<sequence length="311" mass="34073">MSSSTTLEIEPRGPFDLRASAAFLAGFTPLQDTAQQPAAPEELVTAFTVDGEWSPQGVRVLQDPDGTVRCQFASPAGSAARDQVRRMLCLDIDGSALDQVAARDPHVADLMRRAPGLRPVLFASPYEAAAWSVLSQRVRMTQAAAVRARLCAELGDVVDIAGVRRTVFPRPDTLLRSAADLSLPDTARDRLQAVARAALDGQLDAAMLRSLDPQDALRRLLTIHGIGPFSAELTLVRGAGSPDMFPAQERRLRKVLSRVYHHSADDDQYFAEVSRAWSPLRSWVCFLFRTTEAIPLMFSARKLTPRKESPV</sequence>
<organism evidence="3 4">
    <name type="scientific">Flexivirga aerilata</name>
    <dbReference type="NCBI Taxonomy" id="1656889"/>
    <lineage>
        <taxon>Bacteria</taxon>
        <taxon>Bacillati</taxon>
        <taxon>Actinomycetota</taxon>
        <taxon>Actinomycetes</taxon>
        <taxon>Micrococcales</taxon>
        <taxon>Dermacoccaceae</taxon>
        <taxon>Flexivirga</taxon>
    </lineage>
</organism>
<dbReference type="GO" id="GO:0032993">
    <property type="term" value="C:protein-DNA complex"/>
    <property type="evidence" value="ECO:0007669"/>
    <property type="project" value="TreeGrafter"/>
</dbReference>
<dbReference type="SUPFAM" id="SSF48150">
    <property type="entry name" value="DNA-glycosylase"/>
    <property type="match status" value="1"/>
</dbReference>
<evidence type="ECO:0000313" key="3">
    <source>
        <dbReference type="EMBL" id="NNG38499.1"/>
    </source>
</evidence>
<comment type="caution">
    <text evidence="3">The sequence shown here is derived from an EMBL/GenBank/DDBJ whole genome shotgun (WGS) entry which is preliminary data.</text>
</comment>
<dbReference type="GO" id="GO:0032131">
    <property type="term" value="F:alkylated DNA binding"/>
    <property type="evidence" value="ECO:0007669"/>
    <property type="project" value="TreeGrafter"/>
</dbReference>
<dbReference type="GO" id="GO:0008725">
    <property type="term" value="F:DNA-3-methyladenine glycosylase activity"/>
    <property type="evidence" value="ECO:0007669"/>
    <property type="project" value="TreeGrafter"/>
</dbReference>
<keyword evidence="4" id="KW-1185">Reference proteome</keyword>
<keyword evidence="1" id="KW-0227">DNA damage</keyword>
<dbReference type="InterPro" id="IPR011257">
    <property type="entry name" value="DNA_glycosylase"/>
</dbReference>
<dbReference type="PANTHER" id="PTHR43003">
    <property type="entry name" value="DNA-3-METHYLADENINE GLYCOSYLASE"/>
    <property type="match status" value="1"/>
</dbReference>
<proteinExistence type="predicted"/>
<dbReference type="GO" id="GO:0006285">
    <property type="term" value="P:base-excision repair, AP site formation"/>
    <property type="evidence" value="ECO:0007669"/>
    <property type="project" value="TreeGrafter"/>
</dbReference>
<dbReference type="Gene3D" id="1.10.1670.40">
    <property type="match status" value="1"/>
</dbReference>
<dbReference type="EMBL" id="JABENB010000001">
    <property type="protein sequence ID" value="NNG38499.1"/>
    <property type="molecule type" value="Genomic_DNA"/>
</dbReference>
<reference evidence="3 4" key="1">
    <citation type="submission" date="2020-05" db="EMBL/GenBank/DDBJ databases">
        <title>Flexivirga sp. ID2601S isolated from air conditioner.</title>
        <authorList>
            <person name="Kim D.H."/>
        </authorList>
    </citation>
    <scope>NUCLEOTIDE SEQUENCE [LARGE SCALE GENOMIC DNA]</scope>
    <source>
        <strain evidence="3 4">ID2601S</strain>
    </source>
</reference>
<evidence type="ECO:0000256" key="2">
    <source>
        <dbReference type="ARBA" id="ARBA00023204"/>
    </source>
</evidence>
<dbReference type="RefSeq" id="WP_171152309.1">
    <property type="nucleotide sequence ID" value="NZ_JABENB010000001.1"/>
</dbReference>
<gene>
    <name evidence="3" type="ORF">HJ588_04315</name>
</gene>
<dbReference type="PANTHER" id="PTHR43003:SF5">
    <property type="entry name" value="DNA-3-METHYLADENINE GLYCOSYLASE"/>
    <property type="match status" value="1"/>
</dbReference>
<evidence type="ECO:0000256" key="1">
    <source>
        <dbReference type="ARBA" id="ARBA00022763"/>
    </source>
</evidence>